<evidence type="ECO:0000313" key="11">
    <source>
        <dbReference type="EMBL" id="KAL3095417.1"/>
    </source>
</evidence>
<evidence type="ECO:0000256" key="2">
    <source>
        <dbReference type="ARBA" id="ARBA00001954"/>
    </source>
</evidence>
<proteinExistence type="predicted"/>
<dbReference type="AlphaFoldDB" id="A0ABD2JXQ0"/>
<comment type="cofactor">
    <cofactor evidence="2">
        <name>Fe(2+)</name>
        <dbReference type="ChEBI" id="CHEBI:29033"/>
    </cofactor>
</comment>
<evidence type="ECO:0000256" key="10">
    <source>
        <dbReference type="ARBA" id="ARBA00039005"/>
    </source>
</evidence>
<reference evidence="11 12" key="1">
    <citation type="submission" date="2024-10" db="EMBL/GenBank/DDBJ databases">
        <authorList>
            <person name="Kim D."/>
        </authorList>
    </citation>
    <scope>NUCLEOTIDE SEQUENCE [LARGE SCALE GENOMIC DNA]</scope>
    <source>
        <strain evidence="11">Taebaek</strain>
    </source>
</reference>
<evidence type="ECO:0000256" key="5">
    <source>
        <dbReference type="ARBA" id="ARBA00022723"/>
    </source>
</evidence>
<dbReference type="Proteomes" id="UP001620645">
    <property type="component" value="Unassembled WGS sequence"/>
</dbReference>
<keyword evidence="3" id="KW-0533">Nickel</keyword>
<dbReference type="EMBL" id="JBICCN010000083">
    <property type="protein sequence ID" value="KAL3095417.1"/>
    <property type="molecule type" value="Genomic_DNA"/>
</dbReference>
<protein>
    <recommendedName>
        <fullName evidence="10">acireductone dioxygenase (Fe(2+)-requiring)</fullName>
        <ecNumber evidence="10">1.13.11.54</ecNumber>
    </recommendedName>
</protein>
<sequence length="145" mass="17039">MVLCWMMSDLVDDPREPCHRSPSVFVSLDDLAVPERLANYGQCISKFFEEHLHNDDEIRYIRAGEGYFDVRSKEDKWIRILTEPGDLLVLPAGIYHRFTVTKKDFVEAVRLFRGEPIWTPFNRSDANVEEMEVRKKYLTKITAKE</sequence>
<evidence type="ECO:0000256" key="8">
    <source>
        <dbReference type="ARBA" id="ARBA00023004"/>
    </source>
</evidence>
<evidence type="ECO:0000256" key="9">
    <source>
        <dbReference type="ARBA" id="ARBA00023167"/>
    </source>
</evidence>
<evidence type="ECO:0000256" key="6">
    <source>
        <dbReference type="ARBA" id="ARBA00022964"/>
    </source>
</evidence>
<dbReference type="SUPFAM" id="SSF51182">
    <property type="entry name" value="RmlC-like cupins"/>
    <property type="match status" value="1"/>
</dbReference>
<keyword evidence="9" id="KW-0486">Methionine biosynthesis</keyword>
<keyword evidence="8" id="KW-0408">Iron</keyword>
<organism evidence="11 12">
    <name type="scientific">Heterodera schachtii</name>
    <name type="common">Sugarbeet cyst nematode worm</name>
    <name type="synonym">Tylenchus schachtii</name>
    <dbReference type="NCBI Taxonomy" id="97005"/>
    <lineage>
        <taxon>Eukaryota</taxon>
        <taxon>Metazoa</taxon>
        <taxon>Ecdysozoa</taxon>
        <taxon>Nematoda</taxon>
        <taxon>Chromadorea</taxon>
        <taxon>Rhabditida</taxon>
        <taxon>Tylenchina</taxon>
        <taxon>Tylenchomorpha</taxon>
        <taxon>Tylenchoidea</taxon>
        <taxon>Heteroderidae</taxon>
        <taxon>Heteroderinae</taxon>
        <taxon>Heterodera</taxon>
    </lineage>
</organism>
<keyword evidence="5" id="KW-0479">Metal-binding</keyword>
<dbReference type="InterPro" id="IPR011051">
    <property type="entry name" value="RmlC_Cupin_sf"/>
</dbReference>
<gene>
    <name evidence="11" type="ORF">niasHS_007516</name>
</gene>
<evidence type="ECO:0000256" key="7">
    <source>
        <dbReference type="ARBA" id="ARBA00023002"/>
    </source>
</evidence>
<keyword evidence="6" id="KW-0223">Dioxygenase</keyword>
<keyword evidence="4" id="KW-0028">Amino-acid biosynthesis</keyword>
<accession>A0ABD2JXQ0</accession>
<dbReference type="EC" id="1.13.11.54" evidence="10"/>
<evidence type="ECO:0000256" key="4">
    <source>
        <dbReference type="ARBA" id="ARBA00022605"/>
    </source>
</evidence>
<evidence type="ECO:0000256" key="1">
    <source>
        <dbReference type="ARBA" id="ARBA00000428"/>
    </source>
</evidence>
<dbReference type="InterPro" id="IPR004313">
    <property type="entry name" value="ARD"/>
</dbReference>
<dbReference type="PANTHER" id="PTHR23418:SF0">
    <property type="entry name" value="ACIREDUCTONE DIOXYGENASE"/>
    <property type="match status" value="1"/>
</dbReference>
<evidence type="ECO:0000256" key="3">
    <source>
        <dbReference type="ARBA" id="ARBA00022596"/>
    </source>
</evidence>
<keyword evidence="7" id="KW-0560">Oxidoreductase</keyword>
<dbReference type="GO" id="GO:0010309">
    <property type="term" value="F:acireductone dioxygenase [iron(II)-requiring] activity"/>
    <property type="evidence" value="ECO:0007669"/>
    <property type="project" value="UniProtKB-EC"/>
</dbReference>
<dbReference type="GO" id="GO:0009086">
    <property type="term" value="P:methionine biosynthetic process"/>
    <property type="evidence" value="ECO:0007669"/>
    <property type="project" value="UniProtKB-KW"/>
</dbReference>
<dbReference type="Pfam" id="PF03079">
    <property type="entry name" value="ARD"/>
    <property type="match status" value="1"/>
</dbReference>
<dbReference type="InterPro" id="IPR014710">
    <property type="entry name" value="RmlC-like_jellyroll"/>
</dbReference>
<name>A0ABD2JXQ0_HETSC</name>
<comment type="caution">
    <text evidence="11">The sequence shown here is derived from an EMBL/GenBank/DDBJ whole genome shotgun (WGS) entry which is preliminary data.</text>
</comment>
<dbReference type="GO" id="GO:0046872">
    <property type="term" value="F:metal ion binding"/>
    <property type="evidence" value="ECO:0007669"/>
    <property type="project" value="UniProtKB-KW"/>
</dbReference>
<keyword evidence="12" id="KW-1185">Reference proteome</keyword>
<comment type="catalytic activity">
    <reaction evidence="1">
        <text>1,2-dihydroxy-5-(methylsulfanyl)pent-1-en-3-one + O2 = 4-methylsulfanyl-2-oxobutanoate + formate + 2 H(+)</text>
        <dbReference type="Rhea" id="RHEA:24504"/>
        <dbReference type="ChEBI" id="CHEBI:15378"/>
        <dbReference type="ChEBI" id="CHEBI:15379"/>
        <dbReference type="ChEBI" id="CHEBI:15740"/>
        <dbReference type="ChEBI" id="CHEBI:16723"/>
        <dbReference type="ChEBI" id="CHEBI:49252"/>
        <dbReference type="EC" id="1.13.11.54"/>
    </reaction>
</comment>
<dbReference type="Gene3D" id="2.60.120.10">
    <property type="entry name" value="Jelly Rolls"/>
    <property type="match status" value="1"/>
</dbReference>
<evidence type="ECO:0000313" key="12">
    <source>
        <dbReference type="Proteomes" id="UP001620645"/>
    </source>
</evidence>
<dbReference type="PANTHER" id="PTHR23418">
    <property type="entry name" value="ACIREDUCTONE DIOXYGENASE"/>
    <property type="match status" value="1"/>
</dbReference>
<dbReference type="CDD" id="cd02232">
    <property type="entry name" value="cupin_ARD"/>
    <property type="match status" value="1"/>
</dbReference>